<evidence type="ECO:0000256" key="3">
    <source>
        <dbReference type="ARBA" id="ARBA00023235"/>
    </source>
</evidence>
<evidence type="ECO:0000256" key="5">
    <source>
        <dbReference type="RuleBase" id="RU003887"/>
    </source>
</evidence>
<dbReference type="EC" id="5.4.99.-" evidence="5"/>
<evidence type="ECO:0000313" key="7">
    <source>
        <dbReference type="EMBL" id="SYX84716.1"/>
    </source>
</evidence>
<dbReference type="Proteomes" id="UP000304148">
    <property type="component" value="Chromosome"/>
</dbReference>
<dbReference type="InterPro" id="IPR042092">
    <property type="entry name" value="PsdUridine_s_RsuA/RluB/E/F_cat"/>
</dbReference>
<dbReference type="Gene3D" id="3.30.70.580">
    <property type="entry name" value="Pseudouridine synthase I, catalytic domain, N-terminal subdomain"/>
    <property type="match status" value="1"/>
</dbReference>
<dbReference type="PROSITE" id="PS50889">
    <property type="entry name" value="S4"/>
    <property type="match status" value="1"/>
</dbReference>
<keyword evidence="2 4" id="KW-0694">RNA-binding</keyword>
<evidence type="ECO:0000313" key="8">
    <source>
        <dbReference type="Proteomes" id="UP000304148"/>
    </source>
</evidence>
<protein>
    <recommendedName>
        <fullName evidence="5">Pseudouridine synthase</fullName>
        <ecNumber evidence="5">5.4.99.-</ecNumber>
    </recommendedName>
</protein>
<dbReference type="InterPro" id="IPR036986">
    <property type="entry name" value="S4_RNA-bd_sf"/>
</dbReference>
<dbReference type="InterPro" id="IPR000748">
    <property type="entry name" value="PsdUridine_synth_RsuA/RluB/E/F"/>
</dbReference>
<dbReference type="FunFam" id="3.10.290.10:FF:000003">
    <property type="entry name" value="Pseudouridine synthase"/>
    <property type="match status" value="1"/>
</dbReference>
<dbReference type="GO" id="GO:0000455">
    <property type="term" value="P:enzyme-directed rRNA pseudouridine synthesis"/>
    <property type="evidence" value="ECO:0007669"/>
    <property type="project" value="UniProtKB-ARBA"/>
</dbReference>
<dbReference type="AlphaFoldDB" id="A0A383REM3"/>
<dbReference type="SUPFAM" id="SSF55120">
    <property type="entry name" value="Pseudouridine synthase"/>
    <property type="match status" value="1"/>
</dbReference>
<dbReference type="PANTHER" id="PTHR47683:SF2">
    <property type="entry name" value="RNA-BINDING S4 DOMAIN-CONTAINING PROTEIN"/>
    <property type="match status" value="1"/>
</dbReference>
<dbReference type="InterPro" id="IPR050343">
    <property type="entry name" value="RsuA_PseudoU_synthase"/>
</dbReference>
<dbReference type="GO" id="GO:0016829">
    <property type="term" value="F:lyase activity"/>
    <property type="evidence" value="ECO:0007669"/>
    <property type="project" value="UniProtKB-KW"/>
</dbReference>
<dbReference type="Pfam" id="PF01479">
    <property type="entry name" value="S4"/>
    <property type="match status" value="1"/>
</dbReference>
<sequence length="248" mass="27755">MEERLQKILANAGVASRRKCEELIKAGKVEVNGEVVTTLGVKADPSIDVITVSGRTISVKSDKIVLAFHKPKGVITSTSDPEGRKTVMDFMKGVKTRVYPVGRLDYETEGLLLFTNDGELANMLMHPRHHVEKTYHATVKGVPHGDKLEQLRKGVKLEDGMTQPAAVEYHDVDLESNTATISITIHEGRNRQVRRMFEVIGHPVTKLKRVKFGNITLQGIARGKHRVLTKSEVNELRMEMKSNRTMHT</sequence>
<dbReference type="GO" id="GO:0005829">
    <property type="term" value="C:cytosol"/>
    <property type="evidence" value="ECO:0007669"/>
    <property type="project" value="UniProtKB-ARBA"/>
</dbReference>
<dbReference type="SUPFAM" id="SSF55174">
    <property type="entry name" value="Alpha-L RNA-binding motif"/>
    <property type="match status" value="1"/>
</dbReference>
<dbReference type="RefSeq" id="WP_138186563.1">
    <property type="nucleotide sequence ID" value="NZ_LS992241.1"/>
</dbReference>
<dbReference type="CDD" id="cd02870">
    <property type="entry name" value="PseudoU_synth_RsuA_like"/>
    <property type="match status" value="1"/>
</dbReference>
<evidence type="ECO:0000256" key="2">
    <source>
        <dbReference type="ARBA" id="ARBA00022884"/>
    </source>
</evidence>
<reference evidence="8" key="1">
    <citation type="submission" date="2018-08" db="EMBL/GenBank/DDBJ databases">
        <authorList>
            <person name="Chevrot R."/>
        </authorList>
    </citation>
    <scope>NUCLEOTIDE SEQUENCE [LARGE SCALE GENOMIC DNA]</scope>
</reference>
<dbReference type="Pfam" id="PF00849">
    <property type="entry name" value="PseudoU_synth_2"/>
    <property type="match status" value="1"/>
</dbReference>
<dbReference type="Gene3D" id="3.30.70.1560">
    <property type="entry name" value="Alpha-L RNA-binding motif"/>
    <property type="match status" value="1"/>
</dbReference>
<accession>A0A383REM3</accession>
<proteinExistence type="inferred from homology"/>
<dbReference type="FunFam" id="3.30.70.1560:FF:000001">
    <property type="entry name" value="Pseudouridine synthase"/>
    <property type="match status" value="1"/>
</dbReference>
<evidence type="ECO:0000256" key="1">
    <source>
        <dbReference type="ARBA" id="ARBA00008348"/>
    </source>
</evidence>
<name>A0A383REM3_PAEAL</name>
<evidence type="ECO:0000256" key="4">
    <source>
        <dbReference type="PROSITE-ProRule" id="PRU00182"/>
    </source>
</evidence>
<dbReference type="PROSITE" id="PS01149">
    <property type="entry name" value="PSI_RSU"/>
    <property type="match status" value="1"/>
</dbReference>
<dbReference type="SMART" id="SM00363">
    <property type="entry name" value="S4"/>
    <property type="match status" value="1"/>
</dbReference>
<dbReference type="Gene3D" id="3.10.290.10">
    <property type="entry name" value="RNA-binding S4 domain"/>
    <property type="match status" value="1"/>
</dbReference>
<comment type="similarity">
    <text evidence="1 5">Belongs to the pseudouridine synthase RsuA family.</text>
</comment>
<dbReference type="InterPro" id="IPR020094">
    <property type="entry name" value="TruA/RsuA/RluB/E/F_N"/>
</dbReference>
<dbReference type="PANTHER" id="PTHR47683">
    <property type="entry name" value="PSEUDOURIDINE SYNTHASE FAMILY PROTEIN-RELATED"/>
    <property type="match status" value="1"/>
</dbReference>
<dbReference type="EMBL" id="LS992241">
    <property type="protein sequence ID" value="SYX84716.1"/>
    <property type="molecule type" value="Genomic_DNA"/>
</dbReference>
<feature type="domain" description="RNA-binding S4" evidence="6">
    <location>
        <begin position="3"/>
        <end position="65"/>
    </location>
</feature>
<evidence type="ECO:0000259" key="6">
    <source>
        <dbReference type="SMART" id="SM00363"/>
    </source>
</evidence>
<dbReference type="InterPro" id="IPR020103">
    <property type="entry name" value="PsdUridine_synth_cat_dom_sf"/>
</dbReference>
<keyword evidence="7" id="KW-0456">Lyase</keyword>
<dbReference type="GO" id="GO:0003723">
    <property type="term" value="F:RNA binding"/>
    <property type="evidence" value="ECO:0007669"/>
    <property type="project" value="UniProtKB-KW"/>
</dbReference>
<keyword evidence="3 5" id="KW-0413">Isomerase</keyword>
<dbReference type="InterPro" id="IPR002942">
    <property type="entry name" value="S4_RNA-bd"/>
</dbReference>
<dbReference type="InterPro" id="IPR006145">
    <property type="entry name" value="PsdUridine_synth_RsuA/RluA"/>
</dbReference>
<dbReference type="NCBIfam" id="TIGR00093">
    <property type="entry name" value="pseudouridine synthase"/>
    <property type="match status" value="1"/>
</dbReference>
<dbReference type="GO" id="GO:0120159">
    <property type="term" value="F:rRNA pseudouridine synthase activity"/>
    <property type="evidence" value="ECO:0007669"/>
    <property type="project" value="UniProtKB-ARBA"/>
</dbReference>
<dbReference type="CDD" id="cd00165">
    <property type="entry name" value="S4"/>
    <property type="match status" value="1"/>
</dbReference>
<dbReference type="InterPro" id="IPR018496">
    <property type="entry name" value="PsdUridine_synth_RsuA/RluB_CS"/>
</dbReference>
<organism evidence="7 8">
    <name type="scientific">Paenibacillus alvei</name>
    <name type="common">Bacillus alvei</name>
    <dbReference type="NCBI Taxonomy" id="44250"/>
    <lineage>
        <taxon>Bacteria</taxon>
        <taxon>Bacillati</taxon>
        <taxon>Bacillota</taxon>
        <taxon>Bacilli</taxon>
        <taxon>Bacillales</taxon>
        <taxon>Paenibacillaceae</taxon>
        <taxon>Paenibacillus</taxon>
    </lineage>
</organism>
<gene>
    <name evidence="7" type="primary">rluB</name>
    <name evidence="7" type="ORF">PBLR_13138</name>
</gene>